<reference evidence="2 3" key="1">
    <citation type="submission" date="2018-04" db="EMBL/GenBank/DDBJ databases">
        <title>Complete genome of bacteriophage phiRSP, lytic for Ralstonia solanacearum.</title>
        <authorList>
            <person name="Hernandez-Romano J."/>
            <person name="Serrano-Plancarte R."/>
            <person name="Hernandez-Silva I.E."/>
            <person name="Perez-de-la-Rosa J.D."/>
        </authorList>
    </citation>
    <scope>NUCLEOTIDE SEQUENCE [LARGE SCALE GENOMIC DNA]</scope>
</reference>
<dbReference type="EMBL" id="MH252365">
    <property type="protein sequence ID" value="AXF38222.1"/>
    <property type="molecule type" value="Genomic_DNA"/>
</dbReference>
<feature type="domain" description="IraD/Gp25-like" evidence="1">
    <location>
        <begin position="16"/>
        <end position="91"/>
    </location>
</feature>
<keyword evidence="3" id="KW-1185">Reference proteome</keyword>
<dbReference type="SUPFAM" id="SSF160719">
    <property type="entry name" value="gpW/gp25-like"/>
    <property type="match status" value="1"/>
</dbReference>
<dbReference type="Pfam" id="PF04965">
    <property type="entry name" value="GPW_gp25"/>
    <property type="match status" value="1"/>
</dbReference>
<proteinExistence type="predicted"/>
<evidence type="ECO:0000259" key="1">
    <source>
        <dbReference type="Pfam" id="PF04965"/>
    </source>
</evidence>
<organism evidence="2 3">
    <name type="scientific">Ralstonia phage phiRSP</name>
    <dbReference type="NCBI Taxonomy" id="2201420"/>
    <lineage>
        <taxon>Viruses</taxon>
        <taxon>Duplodnaviria</taxon>
        <taxon>Heunggongvirae</taxon>
        <taxon>Uroviricota</taxon>
        <taxon>Caudoviricetes</taxon>
        <taxon>Coatlandelriovirus</taxon>
        <taxon>Coatlandelriovirus RSP</taxon>
    </lineage>
</organism>
<dbReference type="Proteomes" id="UP000256012">
    <property type="component" value="Segment"/>
</dbReference>
<accession>A0A345ANT3</accession>
<sequence length="112" mass="12123">MNGTSATTGKGIDGIAHLRQSISDILTTPLGSRVMRRDYGSRLFELVDAPTNSETVMDLYAATAEALEAWEPRFRLTQVKIASAEPGEIVLDLTGEYLPDGQVVTLDGIKVQ</sequence>
<evidence type="ECO:0000313" key="2">
    <source>
        <dbReference type="EMBL" id="AXF38222.1"/>
    </source>
</evidence>
<name>A0A345ANT3_9CAUD</name>
<evidence type="ECO:0000313" key="3">
    <source>
        <dbReference type="Proteomes" id="UP000256012"/>
    </source>
</evidence>
<dbReference type="KEGG" id="vg:63642353"/>
<dbReference type="Gene3D" id="3.10.450.40">
    <property type="match status" value="1"/>
</dbReference>
<dbReference type="InterPro" id="IPR007048">
    <property type="entry name" value="IraD/Gp25-like"/>
</dbReference>
<dbReference type="GeneID" id="63642353"/>
<dbReference type="RefSeq" id="YP_010037889.1">
    <property type="nucleotide sequence ID" value="NC_054146.1"/>
</dbReference>
<protein>
    <submittedName>
        <fullName evidence="2">Putative tail protein</fullName>
    </submittedName>
</protein>